<evidence type="ECO:0000313" key="1">
    <source>
        <dbReference type="EMBL" id="CEG46160.1"/>
    </source>
</evidence>
<dbReference type="Proteomes" id="UP000054928">
    <property type="component" value="Unassembled WGS sequence"/>
</dbReference>
<dbReference type="EMBL" id="CCYD01002047">
    <property type="protein sequence ID" value="CEG46160.1"/>
    <property type="molecule type" value="Genomic_DNA"/>
</dbReference>
<sequence>MGGLDTFSDLDRHYAPHREHLRREQDWPTIDRVFTLQILHVLPTRDHICHPTAITTRLYFILSRHIYMSSVSDADALPDRPMRGRKS</sequence>
<accession>A0A0P1AUT5</accession>
<organism evidence="1 2">
    <name type="scientific">Plasmopara halstedii</name>
    <name type="common">Downy mildew of sunflower</name>
    <dbReference type="NCBI Taxonomy" id="4781"/>
    <lineage>
        <taxon>Eukaryota</taxon>
        <taxon>Sar</taxon>
        <taxon>Stramenopiles</taxon>
        <taxon>Oomycota</taxon>
        <taxon>Peronosporomycetes</taxon>
        <taxon>Peronosporales</taxon>
        <taxon>Peronosporaceae</taxon>
        <taxon>Plasmopara</taxon>
    </lineage>
</organism>
<protein>
    <submittedName>
        <fullName evidence="1">Uncharacterized protein</fullName>
    </submittedName>
</protein>
<dbReference type="GeneID" id="36409923"/>
<evidence type="ECO:0000313" key="2">
    <source>
        <dbReference type="Proteomes" id="UP000054928"/>
    </source>
</evidence>
<reference evidence="2" key="1">
    <citation type="submission" date="2014-09" db="EMBL/GenBank/DDBJ databases">
        <authorList>
            <person name="Sharma Rahul"/>
            <person name="Thines Marco"/>
        </authorList>
    </citation>
    <scope>NUCLEOTIDE SEQUENCE [LARGE SCALE GENOMIC DNA]</scope>
</reference>
<keyword evidence="2" id="KW-1185">Reference proteome</keyword>
<proteinExistence type="predicted"/>
<dbReference type="RefSeq" id="XP_024582529.1">
    <property type="nucleotide sequence ID" value="XM_024716985.2"/>
</dbReference>
<dbReference type="AlphaFoldDB" id="A0A0P1AUT5"/>
<name>A0A0P1AUT5_PLAHL</name>